<dbReference type="PANTHER" id="PTHR42924">
    <property type="entry name" value="EXONUCLEASE"/>
    <property type="match status" value="1"/>
</dbReference>
<dbReference type="InterPro" id="IPR052018">
    <property type="entry name" value="PHP_domain"/>
</dbReference>
<sequence length="287" mass="31150">MPPGIDLHLHTVFSDGQRTPAELVDLLAATGVRTAALTDHDTLEGIELFEEAARPQGIGVIPGVEVSVEHEGQDLHILAYWVDRRNPALAAMLQRVRDSRRLRLHAMVSRLHEIGIPVEEKEVLGRAAGAASVGRVHLAQELVEKGWVGHHGDVFRYYIGADGPAYRPKQTVGIEECLETIRAAGGLAVLAHPGVYQLEGVLDRLLAGGLDGLEVWHPSHTAEDMTRFAALAQEHGLLQTGGTDYHGDRDGEMMPGTMDLEPGMLESLERARRARFPAGGRTSSEDA</sequence>
<evidence type="ECO:0000313" key="2">
    <source>
        <dbReference type="EMBL" id="MCA9726899.1"/>
    </source>
</evidence>
<organism evidence="2 3">
    <name type="scientific">Eiseniibacteriota bacterium</name>
    <dbReference type="NCBI Taxonomy" id="2212470"/>
    <lineage>
        <taxon>Bacteria</taxon>
        <taxon>Candidatus Eiseniibacteriota</taxon>
    </lineage>
</organism>
<dbReference type="InterPro" id="IPR003141">
    <property type="entry name" value="Pol/His_phosphatase_N"/>
</dbReference>
<evidence type="ECO:0000259" key="1">
    <source>
        <dbReference type="SMART" id="SM00481"/>
    </source>
</evidence>
<proteinExistence type="predicted"/>
<dbReference type="CDD" id="cd07438">
    <property type="entry name" value="PHP_HisPPase_AMP"/>
    <property type="match status" value="1"/>
</dbReference>
<reference evidence="2" key="2">
    <citation type="journal article" date="2021" name="Microbiome">
        <title>Successional dynamics and alternative stable states in a saline activated sludge microbial community over 9 years.</title>
        <authorList>
            <person name="Wang Y."/>
            <person name="Ye J."/>
            <person name="Ju F."/>
            <person name="Liu L."/>
            <person name="Boyd J.A."/>
            <person name="Deng Y."/>
            <person name="Parks D.H."/>
            <person name="Jiang X."/>
            <person name="Yin X."/>
            <person name="Woodcroft B.J."/>
            <person name="Tyson G.W."/>
            <person name="Hugenholtz P."/>
            <person name="Polz M.F."/>
            <person name="Zhang T."/>
        </authorList>
    </citation>
    <scope>NUCLEOTIDE SEQUENCE</scope>
    <source>
        <strain evidence="2">HKST-UBA01</strain>
    </source>
</reference>
<dbReference type="InterPro" id="IPR016195">
    <property type="entry name" value="Pol/histidinol_Pase-like"/>
</dbReference>
<dbReference type="AlphaFoldDB" id="A0A956RPM7"/>
<dbReference type="PANTHER" id="PTHR42924:SF3">
    <property type="entry name" value="POLYMERASE_HISTIDINOL PHOSPHATASE N-TERMINAL DOMAIN-CONTAINING PROTEIN"/>
    <property type="match status" value="1"/>
</dbReference>
<name>A0A956RPM7_UNCEI</name>
<dbReference type="EMBL" id="JAGQHR010000082">
    <property type="protein sequence ID" value="MCA9726899.1"/>
    <property type="molecule type" value="Genomic_DNA"/>
</dbReference>
<dbReference type="Gene3D" id="1.10.150.650">
    <property type="match status" value="1"/>
</dbReference>
<gene>
    <name evidence="2" type="ORF">KC729_04395</name>
</gene>
<dbReference type="Proteomes" id="UP000697710">
    <property type="component" value="Unassembled WGS sequence"/>
</dbReference>
<comment type="caution">
    <text evidence="2">The sequence shown here is derived from an EMBL/GenBank/DDBJ whole genome shotgun (WGS) entry which is preliminary data.</text>
</comment>
<accession>A0A956RPM7</accession>
<dbReference type="Gene3D" id="3.20.20.140">
    <property type="entry name" value="Metal-dependent hydrolases"/>
    <property type="match status" value="1"/>
</dbReference>
<dbReference type="InterPro" id="IPR004013">
    <property type="entry name" value="PHP_dom"/>
</dbReference>
<dbReference type="GO" id="GO:0004534">
    <property type="term" value="F:5'-3' RNA exonuclease activity"/>
    <property type="evidence" value="ECO:0007669"/>
    <property type="project" value="TreeGrafter"/>
</dbReference>
<feature type="domain" description="Polymerase/histidinol phosphatase N-terminal" evidence="1">
    <location>
        <begin position="5"/>
        <end position="70"/>
    </location>
</feature>
<dbReference type="Pfam" id="PF02811">
    <property type="entry name" value="PHP"/>
    <property type="match status" value="1"/>
</dbReference>
<dbReference type="SUPFAM" id="SSF89550">
    <property type="entry name" value="PHP domain-like"/>
    <property type="match status" value="1"/>
</dbReference>
<dbReference type="SMART" id="SM00481">
    <property type="entry name" value="POLIIIAc"/>
    <property type="match status" value="1"/>
</dbReference>
<dbReference type="GO" id="GO:0035312">
    <property type="term" value="F:5'-3' DNA exonuclease activity"/>
    <property type="evidence" value="ECO:0007669"/>
    <property type="project" value="TreeGrafter"/>
</dbReference>
<protein>
    <submittedName>
        <fullName evidence="2">PHP domain-containing protein</fullName>
    </submittedName>
</protein>
<reference evidence="2" key="1">
    <citation type="submission" date="2020-04" db="EMBL/GenBank/DDBJ databases">
        <authorList>
            <person name="Zhang T."/>
        </authorList>
    </citation>
    <scope>NUCLEOTIDE SEQUENCE</scope>
    <source>
        <strain evidence="2">HKST-UBA01</strain>
    </source>
</reference>
<evidence type="ECO:0000313" key="3">
    <source>
        <dbReference type="Proteomes" id="UP000697710"/>
    </source>
</evidence>